<dbReference type="EMBL" id="WHNW01000001">
    <property type="protein sequence ID" value="MPV85205.1"/>
    <property type="molecule type" value="Genomic_DNA"/>
</dbReference>
<reference evidence="6 7" key="1">
    <citation type="submission" date="2019-10" db="EMBL/GenBank/DDBJ databases">
        <title>Cardiobacteriales fam. a chemoheterotrophic member of the order Cardiobacteriales, and proposal of Cardiobacteriales fam. nov.</title>
        <authorList>
            <person name="Wang C."/>
        </authorList>
    </citation>
    <scope>NUCLEOTIDE SEQUENCE [LARGE SCALE GENOMIC DNA]</scope>
    <source>
        <strain evidence="6 7">ML27</strain>
    </source>
</reference>
<evidence type="ECO:0000313" key="7">
    <source>
        <dbReference type="Proteomes" id="UP000471298"/>
    </source>
</evidence>
<dbReference type="GO" id="GO:0003700">
    <property type="term" value="F:DNA-binding transcription factor activity"/>
    <property type="evidence" value="ECO:0007669"/>
    <property type="project" value="InterPro"/>
</dbReference>
<protein>
    <submittedName>
        <fullName evidence="6">Metalloregulator ArsR/SmtB family transcription factor</fullName>
    </submittedName>
</protein>
<sequence>MNKIMNKMSQQFKALSDLSRLRIIAALCTYDELCACHLSELLGFANATITRHMALLIAADWVRRNKQGRWVYYRLNTDNPLVQALQPTLIQTFQSDATCQADTTRLAAIIVASAADQKLCKLSTH</sequence>
<dbReference type="AlphaFoldDB" id="A0A6N7EUA9"/>
<dbReference type="NCBIfam" id="NF033788">
    <property type="entry name" value="HTH_metalloreg"/>
    <property type="match status" value="1"/>
</dbReference>
<keyword evidence="4" id="KW-0804">Transcription</keyword>
<gene>
    <name evidence="6" type="ORF">GCU85_00465</name>
</gene>
<keyword evidence="1" id="KW-0059">Arsenical resistance</keyword>
<proteinExistence type="predicted"/>
<dbReference type="Gene3D" id="1.10.10.10">
    <property type="entry name" value="Winged helix-like DNA-binding domain superfamily/Winged helix DNA-binding domain"/>
    <property type="match status" value="1"/>
</dbReference>
<evidence type="ECO:0000256" key="1">
    <source>
        <dbReference type="ARBA" id="ARBA00022849"/>
    </source>
</evidence>
<feature type="domain" description="HTH arsR-type" evidence="5">
    <location>
        <begin position="1"/>
        <end position="96"/>
    </location>
</feature>
<organism evidence="6 7">
    <name type="scientific">Ostreibacterium oceani</name>
    <dbReference type="NCBI Taxonomy" id="2654998"/>
    <lineage>
        <taxon>Bacteria</taxon>
        <taxon>Pseudomonadati</taxon>
        <taxon>Pseudomonadota</taxon>
        <taxon>Gammaproteobacteria</taxon>
        <taxon>Cardiobacteriales</taxon>
        <taxon>Ostreibacteriaceae</taxon>
        <taxon>Ostreibacterium</taxon>
    </lineage>
</organism>
<name>A0A6N7EUA9_9GAMM</name>
<dbReference type="SUPFAM" id="SSF46785">
    <property type="entry name" value="Winged helix' DNA-binding domain"/>
    <property type="match status" value="1"/>
</dbReference>
<dbReference type="InterPro" id="IPR036388">
    <property type="entry name" value="WH-like_DNA-bd_sf"/>
</dbReference>
<evidence type="ECO:0000256" key="3">
    <source>
        <dbReference type="ARBA" id="ARBA00023125"/>
    </source>
</evidence>
<comment type="caution">
    <text evidence="6">The sequence shown here is derived from an EMBL/GenBank/DDBJ whole genome shotgun (WGS) entry which is preliminary data.</text>
</comment>
<dbReference type="SMART" id="SM00418">
    <property type="entry name" value="HTH_ARSR"/>
    <property type="match status" value="1"/>
</dbReference>
<keyword evidence="3" id="KW-0238">DNA-binding</keyword>
<dbReference type="Pfam" id="PF01022">
    <property type="entry name" value="HTH_5"/>
    <property type="match status" value="1"/>
</dbReference>
<dbReference type="GO" id="GO:0003677">
    <property type="term" value="F:DNA binding"/>
    <property type="evidence" value="ECO:0007669"/>
    <property type="project" value="UniProtKB-KW"/>
</dbReference>
<dbReference type="InParanoid" id="A0A6N7EUA9"/>
<evidence type="ECO:0000256" key="4">
    <source>
        <dbReference type="ARBA" id="ARBA00023163"/>
    </source>
</evidence>
<dbReference type="PANTHER" id="PTHR33154:SF18">
    <property type="entry name" value="ARSENICAL RESISTANCE OPERON REPRESSOR"/>
    <property type="match status" value="1"/>
</dbReference>
<keyword evidence="7" id="KW-1185">Reference proteome</keyword>
<dbReference type="PROSITE" id="PS50987">
    <property type="entry name" value="HTH_ARSR_2"/>
    <property type="match status" value="1"/>
</dbReference>
<dbReference type="InterPro" id="IPR011991">
    <property type="entry name" value="ArsR-like_HTH"/>
</dbReference>
<accession>A0A6N7EUA9</accession>
<dbReference type="InterPro" id="IPR036390">
    <property type="entry name" value="WH_DNA-bd_sf"/>
</dbReference>
<dbReference type="InterPro" id="IPR051081">
    <property type="entry name" value="HTH_MetalResp_TranReg"/>
</dbReference>
<dbReference type="InterPro" id="IPR001845">
    <property type="entry name" value="HTH_ArsR_DNA-bd_dom"/>
</dbReference>
<dbReference type="GO" id="GO:0046685">
    <property type="term" value="P:response to arsenic-containing substance"/>
    <property type="evidence" value="ECO:0007669"/>
    <property type="project" value="UniProtKB-KW"/>
</dbReference>
<dbReference type="CDD" id="cd00090">
    <property type="entry name" value="HTH_ARSR"/>
    <property type="match status" value="1"/>
</dbReference>
<dbReference type="Proteomes" id="UP000471298">
    <property type="component" value="Unassembled WGS sequence"/>
</dbReference>
<evidence type="ECO:0000313" key="6">
    <source>
        <dbReference type="EMBL" id="MPV85205.1"/>
    </source>
</evidence>
<keyword evidence="2" id="KW-0805">Transcription regulation</keyword>
<evidence type="ECO:0000259" key="5">
    <source>
        <dbReference type="PROSITE" id="PS50987"/>
    </source>
</evidence>
<dbReference type="PRINTS" id="PR00778">
    <property type="entry name" value="HTHARSR"/>
</dbReference>
<evidence type="ECO:0000256" key="2">
    <source>
        <dbReference type="ARBA" id="ARBA00023015"/>
    </source>
</evidence>
<dbReference type="PANTHER" id="PTHR33154">
    <property type="entry name" value="TRANSCRIPTIONAL REGULATOR, ARSR FAMILY"/>
    <property type="match status" value="1"/>
</dbReference>